<feature type="compositionally biased region" description="Basic and acidic residues" evidence="1">
    <location>
        <begin position="1"/>
        <end position="14"/>
    </location>
</feature>
<evidence type="ECO:0000256" key="1">
    <source>
        <dbReference type="SAM" id="MobiDB-lite"/>
    </source>
</evidence>
<feature type="region of interest" description="Disordered" evidence="1">
    <location>
        <begin position="1"/>
        <end position="20"/>
    </location>
</feature>
<accession>A0A8S4QB73</accession>
<reference evidence="2" key="1">
    <citation type="submission" date="2022-03" db="EMBL/GenBank/DDBJ databases">
        <authorList>
            <person name="Lindestad O."/>
        </authorList>
    </citation>
    <scope>NUCLEOTIDE SEQUENCE</scope>
</reference>
<name>A0A8S4QB73_9NEOP</name>
<gene>
    <name evidence="2" type="primary">jg355</name>
    <name evidence="2" type="ORF">PAEG_LOCUS618</name>
</gene>
<protein>
    <submittedName>
        <fullName evidence="2">Jg355 protein</fullName>
    </submittedName>
</protein>
<organism evidence="2 3">
    <name type="scientific">Pararge aegeria aegeria</name>
    <dbReference type="NCBI Taxonomy" id="348720"/>
    <lineage>
        <taxon>Eukaryota</taxon>
        <taxon>Metazoa</taxon>
        <taxon>Ecdysozoa</taxon>
        <taxon>Arthropoda</taxon>
        <taxon>Hexapoda</taxon>
        <taxon>Insecta</taxon>
        <taxon>Pterygota</taxon>
        <taxon>Neoptera</taxon>
        <taxon>Endopterygota</taxon>
        <taxon>Lepidoptera</taxon>
        <taxon>Glossata</taxon>
        <taxon>Ditrysia</taxon>
        <taxon>Papilionoidea</taxon>
        <taxon>Nymphalidae</taxon>
        <taxon>Satyrinae</taxon>
        <taxon>Satyrini</taxon>
        <taxon>Parargina</taxon>
        <taxon>Pararge</taxon>
    </lineage>
</organism>
<sequence length="55" mass="6096">MSTTSHKEIDKPNSNRESGNGLEGNAFWALKCASLLGLPILKVKNVNKRNIMKIK</sequence>
<feature type="non-terminal residue" evidence="2">
    <location>
        <position position="55"/>
    </location>
</feature>
<proteinExistence type="predicted"/>
<keyword evidence="3" id="KW-1185">Reference proteome</keyword>
<dbReference type="Proteomes" id="UP000838756">
    <property type="component" value="Unassembled WGS sequence"/>
</dbReference>
<dbReference type="AlphaFoldDB" id="A0A8S4QB73"/>
<evidence type="ECO:0000313" key="2">
    <source>
        <dbReference type="EMBL" id="CAH2208001.1"/>
    </source>
</evidence>
<evidence type="ECO:0000313" key="3">
    <source>
        <dbReference type="Proteomes" id="UP000838756"/>
    </source>
</evidence>
<comment type="caution">
    <text evidence="2">The sequence shown here is derived from an EMBL/GenBank/DDBJ whole genome shotgun (WGS) entry which is preliminary data.</text>
</comment>
<dbReference type="EMBL" id="CAKXAJ010001924">
    <property type="protein sequence ID" value="CAH2208001.1"/>
    <property type="molecule type" value="Genomic_DNA"/>
</dbReference>